<dbReference type="Gene3D" id="3.30.70.100">
    <property type="match status" value="1"/>
</dbReference>
<protein>
    <recommendedName>
        <fullName evidence="2">HMA domain-containing protein</fullName>
    </recommendedName>
</protein>
<evidence type="ECO:0000256" key="1">
    <source>
        <dbReference type="ARBA" id="ARBA00022723"/>
    </source>
</evidence>
<dbReference type="PROSITE" id="PS01047">
    <property type="entry name" value="HMA_1"/>
    <property type="match status" value="1"/>
</dbReference>
<dbReference type="PROSITE" id="PS50846">
    <property type="entry name" value="HMA_2"/>
    <property type="match status" value="1"/>
</dbReference>
<organism evidence="3 4">
    <name type="scientific">Campylobacter suis</name>
    <dbReference type="NCBI Taxonomy" id="2790657"/>
    <lineage>
        <taxon>Bacteria</taxon>
        <taxon>Pseudomonadati</taxon>
        <taxon>Campylobacterota</taxon>
        <taxon>Epsilonproteobacteria</taxon>
        <taxon>Campylobacterales</taxon>
        <taxon>Campylobacteraceae</taxon>
        <taxon>Campylobacter</taxon>
    </lineage>
</organism>
<dbReference type="RefSeq" id="WP_230057482.1">
    <property type="nucleotide sequence ID" value="NZ_CAJHOE010000008.1"/>
</dbReference>
<dbReference type="Proteomes" id="UP000789359">
    <property type="component" value="Unassembled WGS sequence"/>
</dbReference>
<proteinExistence type="predicted"/>
<evidence type="ECO:0000313" key="4">
    <source>
        <dbReference type="Proteomes" id="UP000789359"/>
    </source>
</evidence>
<feature type="domain" description="HMA" evidence="2">
    <location>
        <begin position="1"/>
        <end position="65"/>
    </location>
</feature>
<dbReference type="InterPro" id="IPR036163">
    <property type="entry name" value="HMA_dom_sf"/>
</dbReference>
<comment type="caution">
    <text evidence="3">The sequence shown here is derived from an EMBL/GenBank/DDBJ whole genome shotgun (WGS) entry which is preliminary data.</text>
</comment>
<keyword evidence="4" id="KW-1185">Reference proteome</keyword>
<keyword evidence="1" id="KW-0479">Metal-binding</keyword>
<dbReference type="InterPro" id="IPR017969">
    <property type="entry name" value="Heavy-metal-associated_CS"/>
</dbReference>
<dbReference type="SUPFAM" id="SSF55008">
    <property type="entry name" value="HMA, heavy metal-associated domain"/>
    <property type="match status" value="1"/>
</dbReference>
<evidence type="ECO:0000259" key="2">
    <source>
        <dbReference type="PROSITE" id="PS50846"/>
    </source>
</evidence>
<dbReference type="EMBL" id="CAJHOE010000008">
    <property type="protein sequence ID" value="CAD7289313.1"/>
    <property type="molecule type" value="Genomic_DNA"/>
</dbReference>
<name>A0ABN7KC28_9BACT</name>
<accession>A0ABN7KC28</accession>
<reference evidence="3 4" key="1">
    <citation type="submission" date="2020-11" db="EMBL/GenBank/DDBJ databases">
        <authorList>
            <person name="Peeters C."/>
        </authorList>
    </citation>
    <scope>NUCLEOTIDE SEQUENCE [LARGE SCALE GENOMIC DNA]</scope>
    <source>
        <strain evidence="3 4">LMG 8286</strain>
    </source>
</reference>
<evidence type="ECO:0000313" key="3">
    <source>
        <dbReference type="EMBL" id="CAD7289313.1"/>
    </source>
</evidence>
<dbReference type="Pfam" id="PF00403">
    <property type="entry name" value="HMA"/>
    <property type="match status" value="1"/>
</dbReference>
<dbReference type="InterPro" id="IPR006121">
    <property type="entry name" value="HMA_dom"/>
</dbReference>
<sequence length="72" mass="7769">MIKKYEILGACCAACAAKIESKIAKIDGVNKVALSHAMGKILLDFDESRADEILAQAQAQMSKVEPGMKILF</sequence>
<gene>
    <name evidence="3" type="ORF">LMG8286_01747</name>
</gene>